<proteinExistence type="predicted"/>
<dbReference type="Gene3D" id="1.10.510.10">
    <property type="entry name" value="Transferase(Phosphotransferase) domain 1"/>
    <property type="match status" value="1"/>
</dbReference>
<dbReference type="Proteomes" id="UP001189429">
    <property type="component" value="Unassembled WGS sequence"/>
</dbReference>
<protein>
    <recommendedName>
        <fullName evidence="3">Protein kinase domain-containing protein</fullName>
    </recommendedName>
</protein>
<comment type="caution">
    <text evidence="1">The sequence shown here is derived from an EMBL/GenBank/DDBJ whole genome shotgun (WGS) entry which is preliminary data.</text>
</comment>
<gene>
    <name evidence="1" type="ORF">PCOR1329_LOCUS28369</name>
</gene>
<feature type="non-terminal residue" evidence="1">
    <location>
        <position position="473"/>
    </location>
</feature>
<evidence type="ECO:0000313" key="2">
    <source>
        <dbReference type="Proteomes" id="UP001189429"/>
    </source>
</evidence>
<keyword evidence="2" id="KW-1185">Reference proteome</keyword>
<reference evidence="1" key="1">
    <citation type="submission" date="2023-10" db="EMBL/GenBank/DDBJ databases">
        <authorList>
            <person name="Chen Y."/>
            <person name="Shah S."/>
            <person name="Dougan E. K."/>
            <person name="Thang M."/>
            <person name="Chan C."/>
        </authorList>
    </citation>
    <scope>NUCLEOTIDE SEQUENCE [LARGE SCALE GENOMIC DNA]</scope>
</reference>
<evidence type="ECO:0000313" key="1">
    <source>
        <dbReference type="EMBL" id="CAK0829416.1"/>
    </source>
</evidence>
<evidence type="ECO:0008006" key="3">
    <source>
        <dbReference type="Google" id="ProtNLM"/>
    </source>
</evidence>
<dbReference type="EMBL" id="CAUYUJ010010447">
    <property type="protein sequence ID" value="CAK0829416.1"/>
    <property type="molecule type" value="Genomic_DNA"/>
</dbReference>
<name>A0ABN9SBR4_9DINO</name>
<dbReference type="InterPro" id="IPR011009">
    <property type="entry name" value="Kinase-like_dom_sf"/>
</dbReference>
<organism evidence="1 2">
    <name type="scientific">Prorocentrum cordatum</name>
    <dbReference type="NCBI Taxonomy" id="2364126"/>
    <lineage>
        <taxon>Eukaryota</taxon>
        <taxon>Sar</taxon>
        <taxon>Alveolata</taxon>
        <taxon>Dinophyceae</taxon>
        <taxon>Prorocentrales</taxon>
        <taxon>Prorocentraceae</taxon>
        <taxon>Prorocentrum</taxon>
    </lineage>
</organism>
<sequence length="473" mass="49983">MAALCRHFIAMGDQQQARTRKGGTLMKAIQFTLEAASTMEQPAAPVPGFPPRGGLKREAAKPAQKLRLKDMHVDKGEVALKDVHCRNHAALRQSLFEVQLLLALEREALLRPDAGELRIPRCFSYTVDSHVDGWRVRTAMSCLPGEQLELWLHGMSDAACARAASVPWTSHLRQGCAMADLLIRQLGPTLELLAPLAWHRDVNSHNVLVSDAPGHLGAEEADSAASFWLCDLGLAVASESWVSDPAPPGASGAEQGAWRVTDIGGDCRYWPASSWMVHCYGADYLASRQDFCRQYQTRLDVHGLGITAIEVICSVCPGGPGRGRGGGGRRPRGRGVLVVAAELLGAVPPRREPLVGHHLPGVQRRGGLPTGTRLARAAGRVGAGRRPHGRPARGAPLLRGRLRDARARGGLLAAGRGGADRRVLEAGAGRSVLDAGGVRAPAASPAAAAGARRGACAVAARGRAVLAVLGPAQ</sequence>
<accession>A0ABN9SBR4</accession>
<dbReference type="SUPFAM" id="SSF56112">
    <property type="entry name" value="Protein kinase-like (PK-like)"/>
    <property type="match status" value="1"/>
</dbReference>